<dbReference type="KEGG" id="tng:GSTEN00009190G001"/>
<evidence type="ECO:0000313" key="2">
    <source>
        <dbReference type="EMBL" id="CAF93520.1"/>
    </source>
</evidence>
<dbReference type="PANTHER" id="PTHR12444">
    <property type="entry name" value="PROTEIN EFR3 HOMOLOG CMP44E"/>
    <property type="match status" value="1"/>
</dbReference>
<sequence>CAEDRGSLEEEERRRRRMQLVQRFQTAPFEEIAAHCGARTSALQSELERVFDSMVRPPPSPAGQASHRSTPLYQMKFPDL</sequence>
<reference evidence="2" key="2">
    <citation type="submission" date="2004-02" db="EMBL/GenBank/DDBJ databases">
        <authorList>
            <consortium name="Genoscope"/>
            <consortium name="Whitehead Institute Centre for Genome Research"/>
        </authorList>
    </citation>
    <scope>NUCLEOTIDE SEQUENCE</scope>
</reference>
<comment type="caution">
    <text evidence="2">The sequence shown here is derived from an EMBL/GenBank/DDBJ whole genome shotgun (WGS) entry which is preliminary data.</text>
</comment>
<dbReference type="GO" id="GO:0072659">
    <property type="term" value="P:protein localization to plasma membrane"/>
    <property type="evidence" value="ECO:0007669"/>
    <property type="project" value="TreeGrafter"/>
</dbReference>
<organism evidence="2">
    <name type="scientific">Tetraodon nigroviridis</name>
    <name type="common">Spotted green pufferfish</name>
    <name type="synonym">Chelonodon nigroviridis</name>
    <dbReference type="NCBI Taxonomy" id="99883"/>
    <lineage>
        <taxon>Eukaryota</taxon>
        <taxon>Metazoa</taxon>
        <taxon>Chordata</taxon>
        <taxon>Craniata</taxon>
        <taxon>Vertebrata</taxon>
        <taxon>Euteleostomi</taxon>
        <taxon>Actinopterygii</taxon>
        <taxon>Neopterygii</taxon>
        <taxon>Teleostei</taxon>
        <taxon>Neoteleostei</taxon>
        <taxon>Acanthomorphata</taxon>
        <taxon>Eupercaria</taxon>
        <taxon>Tetraodontiformes</taxon>
        <taxon>Tetradontoidea</taxon>
        <taxon>Tetraodontidae</taxon>
        <taxon>Tetraodon</taxon>
    </lineage>
</organism>
<feature type="non-terminal residue" evidence="2">
    <location>
        <position position="1"/>
    </location>
</feature>
<dbReference type="InterPro" id="IPR051851">
    <property type="entry name" value="EFR3_Homologs"/>
</dbReference>
<dbReference type="EMBL" id="CAAE01010884">
    <property type="protein sequence ID" value="CAF93520.1"/>
    <property type="molecule type" value="Genomic_DNA"/>
</dbReference>
<proteinExistence type="predicted"/>
<dbReference type="PANTHER" id="PTHR12444:SF4">
    <property type="entry name" value="PROTEIN EFR3 HOMOLOG B"/>
    <property type="match status" value="1"/>
</dbReference>
<reference evidence="2" key="1">
    <citation type="journal article" date="2004" name="Nature">
        <title>Genome duplication in the teleost fish Tetraodon nigroviridis reveals the early vertebrate proto-karyotype.</title>
        <authorList>
            <person name="Jaillon O."/>
            <person name="Aury J.-M."/>
            <person name="Brunet F."/>
            <person name="Petit J.-L."/>
            <person name="Stange-Thomann N."/>
            <person name="Mauceli E."/>
            <person name="Bouneau L."/>
            <person name="Fischer C."/>
            <person name="Ozouf-Costaz C."/>
            <person name="Bernot A."/>
            <person name="Nicaud S."/>
            <person name="Jaffe D."/>
            <person name="Fisher S."/>
            <person name="Lutfalla G."/>
            <person name="Dossat C."/>
            <person name="Segurens B."/>
            <person name="Dasilva C."/>
            <person name="Salanoubat M."/>
            <person name="Levy M."/>
            <person name="Boudet N."/>
            <person name="Castellano S."/>
            <person name="Anthouard V."/>
            <person name="Jubin C."/>
            <person name="Castelli V."/>
            <person name="Katinka M."/>
            <person name="Vacherie B."/>
            <person name="Biemont C."/>
            <person name="Skalli Z."/>
            <person name="Cattolico L."/>
            <person name="Poulain J."/>
            <person name="De Berardinis V."/>
            <person name="Cruaud C."/>
            <person name="Duprat S."/>
            <person name="Brottier P."/>
            <person name="Coutanceau J.-P."/>
            <person name="Gouzy J."/>
            <person name="Parra G."/>
            <person name="Lardier G."/>
            <person name="Chapple C."/>
            <person name="McKernan K.J."/>
            <person name="McEwan P."/>
            <person name="Bosak S."/>
            <person name="Kellis M."/>
            <person name="Volff J.-N."/>
            <person name="Guigo R."/>
            <person name="Zody M.C."/>
            <person name="Mesirov J."/>
            <person name="Lindblad-Toh K."/>
            <person name="Birren B."/>
            <person name="Nusbaum C."/>
            <person name="Kahn D."/>
            <person name="Robinson-Rechavi M."/>
            <person name="Laudet V."/>
            <person name="Schachter V."/>
            <person name="Quetier F."/>
            <person name="Saurin W."/>
            <person name="Scarpelli C."/>
            <person name="Wincker P."/>
            <person name="Lander E.S."/>
            <person name="Weissenbach J."/>
            <person name="Roest Crollius H."/>
        </authorList>
    </citation>
    <scope>NUCLEOTIDE SEQUENCE [LARGE SCALE GENOMIC DNA]</scope>
</reference>
<dbReference type="AlphaFoldDB" id="Q4T0R2"/>
<dbReference type="GO" id="GO:0005886">
    <property type="term" value="C:plasma membrane"/>
    <property type="evidence" value="ECO:0007669"/>
    <property type="project" value="TreeGrafter"/>
</dbReference>
<accession>Q4T0R2</accession>
<dbReference type="OrthoDB" id="8923149at2759"/>
<gene>
    <name evidence="2" type="ORF">GSTENG00009190001</name>
</gene>
<evidence type="ECO:0000256" key="1">
    <source>
        <dbReference type="SAM" id="MobiDB-lite"/>
    </source>
</evidence>
<protein>
    <submittedName>
        <fullName evidence="2">(spotted green pufferfish) hypothetical protein</fullName>
    </submittedName>
</protein>
<feature type="region of interest" description="Disordered" evidence="1">
    <location>
        <begin position="54"/>
        <end position="80"/>
    </location>
</feature>
<name>Q4T0R2_TETNG</name>
<feature type="non-terminal residue" evidence="2">
    <location>
        <position position="80"/>
    </location>
</feature>